<evidence type="ECO:0000256" key="12">
    <source>
        <dbReference type="SAM" id="Phobius"/>
    </source>
</evidence>
<dbReference type="EMBL" id="KV453917">
    <property type="protein sequence ID" value="ODV76882.1"/>
    <property type="molecule type" value="Genomic_DNA"/>
</dbReference>
<dbReference type="AlphaFoldDB" id="A0A1E4SBW2"/>
<evidence type="ECO:0000256" key="4">
    <source>
        <dbReference type="ARBA" id="ARBA00022692"/>
    </source>
</evidence>
<dbReference type="Proteomes" id="UP000094285">
    <property type="component" value="Unassembled WGS sequence"/>
</dbReference>
<gene>
    <name evidence="13" type="ORF">CANTADRAFT_8462</name>
</gene>
<accession>A0A1E4SBW2</accession>
<organism evidence="13 14">
    <name type="scientific">Suhomyces tanzawaensis NRRL Y-17324</name>
    <dbReference type="NCBI Taxonomy" id="984487"/>
    <lineage>
        <taxon>Eukaryota</taxon>
        <taxon>Fungi</taxon>
        <taxon>Dikarya</taxon>
        <taxon>Ascomycota</taxon>
        <taxon>Saccharomycotina</taxon>
        <taxon>Pichiomycetes</taxon>
        <taxon>Debaryomycetaceae</taxon>
        <taxon>Suhomyces</taxon>
    </lineage>
</organism>
<keyword evidence="5" id="KW-0999">Mitochondrion inner membrane</keyword>
<evidence type="ECO:0000256" key="6">
    <source>
        <dbReference type="ARBA" id="ARBA00022946"/>
    </source>
</evidence>
<evidence type="ECO:0000256" key="1">
    <source>
        <dbReference type="ARBA" id="ARBA00004434"/>
    </source>
</evidence>
<evidence type="ECO:0000256" key="9">
    <source>
        <dbReference type="ARBA" id="ARBA00023128"/>
    </source>
</evidence>
<dbReference type="RefSeq" id="XP_020062004.1">
    <property type="nucleotide sequence ID" value="XM_020211295.1"/>
</dbReference>
<dbReference type="GeneID" id="30985431"/>
<feature type="region of interest" description="Disordered" evidence="11">
    <location>
        <begin position="9"/>
        <end position="32"/>
    </location>
</feature>
<keyword evidence="10 12" id="KW-0472">Membrane</keyword>
<feature type="transmembrane region" description="Helical" evidence="12">
    <location>
        <begin position="423"/>
        <end position="444"/>
    </location>
</feature>
<keyword evidence="8" id="KW-0560">Oxidoreductase</keyword>
<dbReference type="GO" id="GO:0016491">
    <property type="term" value="F:oxidoreductase activity"/>
    <property type="evidence" value="ECO:0007669"/>
    <property type="project" value="UniProtKB-KW"/>
</dbReference>
<sequence>MGFTFGFNVSDDEGEAPTPATPPPPSALSSLSIAPENMPQEHSLDSVLDTLKDVKLTFDNYTTPVGKTLVYRRELFDVRHQVMCEDSEEPLLVVNNDRDLEKNVYEGGFKSWECSYDAVDKLRELLDKDSLNHRSFLEFGCGTSLPTCYLLRHKLESHNTDPVTYILSDFNYQVLRLVTVPNLLIHWASTLPVDQLVALTSLEERPLYNNDELLCTPALLQAFTIAMKASGITLRLVSGSWGPQFNQLVGPVEFLISSETIYSLDTLPVVAESVVELADHALVAAKNIYFGVGGSVIEFLNYLKRIHPLGTVDVEEVGELKRSLIMYSRMFRQTLQRIAVRSQSTVTKAAPRPLSNAHVSNLEGRWGSLPKEDQTALIEELKTRMELPWSELSVAEKKAAYYISFGEWGPRKPLHGPGDASKVFWGVVGGIAASVVVFAGIRSLGAKQPHTLERNWQEASDEYLKSKNANPFTGYSQIQ</sequence>
<keyword evidence="14" id="KW-1185">Reference proteome</keyword>
<evidence type="ECO:0000256" key="8">
    <source>
        <dbReference type="ARBA" id="ARBA00023002"/>
    </source>
</evidence>
<dbReference type="FunFam" id="1.10.442.10:FF:000002">
    <property type="entry name" value="Cytochrome c oxidase subunit V"/>
    <property type="match status" value="1"/>
</dbReference>
<name>A0A1E4SBW2_9ASCO</name>
<evidence type="ECO:0000313" key="14">
    <source>
        <dbReference type="Proteomes" id="UP000094285"/>
    </source>
</evidence>
<keyword evidence="6" id="KW-0809">Transit peptide</keyword>
<keyword evidence="9" id="KW-0496">Mitochondrion</keyword>
<evidence type="ECO:0000256" key="11">
    <source>
        <dbReference type="SAM" id="MobiDB-lite"/>
    </source>
</evidence>
<dbReference type="GO" id="GO:0045277">
    <property type="term" value="C:respiratory chain complex IV"/>
    <property type="evidence" value="ECO:0007669"/>
    <property type="project" value="InterPro"/>
</dbReference>
<evidence type="ECO:0000256" key="10">
    <source>
        <dbReference type="ARBA" id="ARBA00023136"/>
    </source>
</evidence>
<protein>
    <submittedName>
        <fullName evidence="13">COX4-domain-containing protein</fullName>
    </submittedName>
</protein>
<evidence type="ECO:0000313" key="13">
    <source>
        <dbReference type="EMBL" id="ODV76882.1"/>
    </source>
</evidence>
<dbReference type="Gene3D" id="1.10.442.10">
    <property type="entry name" value="Cytochrome c oxidase subunit IV"/>
    <property type="match status" value="1"/>
</dbReference>
<dbReference type="PANTHER" id="PTHR10707">
    <property type="entry name" value="CYTOCHROME C OXIDASE SUBUNIT IV"/>
    <property type="match status" value="1"/>
</dbReference>
<evidence type="ECO:0000256" key="2">
    <source>
        <dbReference type="ARBA" id="ARBA00004673"/>
    </source>
</evidence>
<dbReference type="InterPro" id="IPR004203">
    <property type="entry name" value="Cyt_c_oxidase_su4_fam"/>
</dbReference>
<keyword evidence="7 12" id="KW-1133">Transmembrane helix</keyword>
<dbReference type="PANTHER" id="PTHR10707:SF10">
    <property type="entry name" value="CYTOCHROME C OXIDASE SUBUNIT 4"/>
    <property type="match status" value="1"/>
</dbReference>
<dbReference type="CDD" id="cd00922">
    <property type="entry name" value="Cyt_c_Oxidase_IV"/>
    <property type="match status" value="1"/>
</dbReference>
<dbReference type="InterPro" id="IPR036639">
    <property type="entry name" value="Cyt_c_oxidase_su4_sf"/>
</dbReference>
<comment type="subcellular location">
    <subcellularLocation>
        <location evidence="1">Mitochondrion inner membrane</location>
        <topology evidence="1">Single-pass membrane protein</topology>
    </subcellularLocation>
</comment>
<proteinExistence type="inferred from homology"/>
<reference evidence="14" key="1">
    <citation type="submission" date="2016-05" db="EMBL/GenBank/DDBJ databases">
        <title>Comparative genomics of biotechnologically important yeasts.</title>
        <authorList>
            <consortium name="DOE Joint Genome Institute"/>
            <person name="Riley R."/>
            <person name="Haridas S."/>
            <person name="Wolfe K.H."/>
            <person name="Lopes M.R."/>
            <person name="Hittinger C.T."/>
            <person name="Goker M."/>
            <person name="Salamov A."/>
            <person name="Wisecaver J."/>
            <person name="Long T.M."/>
            <person name="Aerts A.L."/>
            <person name="Barry K."/>
            <person name="Choi C."/>
            <person name="Clum A."/>
            <person name="Coughlan A.Y."/>
            <person name="Deshpande S."/>
            <person name="Douglass A.P."/>
            <person name="Hanson S.J."/>
            <person name="Klenk H.-P."/>
            <person name="Labutti K."/>
            <person name="Lapidus A."/>
            <person name="Lindquist E."/>
            <person name="Lipzen A."/>
            <person name="Meier-Kolthoff J.P."/>
            <person name="Ohm R.A."/>
            <person name="Otillar R.P."/>
            <person name="Pangilinan J."/>
            <person name="Peng Y."/>
            <person name="Rokas A."/>
            <person name="Rosa C.A."/>
            <person name="Scheuner C."/>
            <person name="Sibirny A.A."/>
            <person name="Slot J.C."/>
            <person name="Stielow J.B."/>
            <person name="Sun H."/>
            <person name="Kurtzman C.P."/>
            <person name="Blackwell M."/>
            <person name="Grigoriev I.V."/>
            <person name="Jeffries T.W."/>
        </authorList>
    </citation>
    <scope>NUCLEOTIDE SEQUENCE [LARGE SCALE GENOMIC DNA]</scope>
    <source>
        <strain evidence="14">NRRL Y-17324</strain>
    </source>
</reference>
<keyword evidence="4 12" id="KW-0812">Transmembrane</keyword>
<evidence type="ECO:0000256" key="3">
    <source>
        <dbReference type="ARBA" id="ARBA00008135"/>
    </source>
</evidence>
<dbReference type="Gene3D" id="3.40.50.150">
    <property type="entry name" value="Vaccinia Virus protein VP39"/>
    <property type="match status" value="1"/>
</dbReference>
<dbReference type="OrthoDB" id="1723750at2759"/>
<dbReference type="SUPFAM" id="SSF81406">
    <property type="entry name" value="Mitochondrial cytochrome c oxidase subunit IV"/>
    <property type="match status" value="1"/>
</dbReference>
<dbReference type="GO" id="GO:0005743">
    <property type="term" value="C:mitochondrial inner membrane"/>
    <property type="evidence" value="ECO:0007669"/>
    <property type="project" value="UniProtKB-SubCell"/>
</dbReference>
<dbReference type="InterPro" id="IPR029063">
    <property type="entry name" value="SAM-dependent_MTases_sf"/>
</dbReference>
<dbReference type="Pfam" id="PF02936">
    <property type="entry name" value="COX4"/>
    <property type="match status" value="1"/>
</dbReference>
<comment type="similarity">
    <text evidence="3">Belongs to the cytochrome c oxidase IV family.</text>
</comment>
<evidence type="ECO:0000256" key="5">
    <source>
        <dbReference type="ARBA" id="ARBA00022792"/>
    </source>
</evidence>
<evidence type="ECO:0000256" key="7">
    <source>
        <dbReference type="ARBA" id="ARBA00022989"/>
    </source>
</evidence>
<comment type="pathway">
    <text evidence="2">Energy metabolism; oxidative phosphorylation.</text>
</comment>
<dbReference type="GO" id="GO:0006123">
    <property type="term" value="P:mitochondrial electron transport, cytochrome c to oxygen"/>
    <property type="evidence" value="ECO:0007669"/>
    <property type="project" value="InterPro"/>
</dbReference>